<dbReference type="GO" id="GO:0005634">
    <property type="term" value="C:nucleus"/>
    <property type="evidence" value="ECO:0007669"/>
    <property type="project" value="TreeGrafter"/>
</dbReference>
<feature type="compositionally biased region" description="Basic and acidic residues" evidence="6">
    <location>
        <begin position="439"/>
        <end position="450"/>
    </location>
</feature>
<evidence type="ECO:0000259" key="8">
    <source>
        <dbReference type="PROSITE" id="PS51194"/>
    </source>
</evidence>
<dbReference type="OrthoDB" id="3238224at2759"/>
<dbReference type="PANTHER" id="PTHR13710">
    <property type="entry name" value="DNA HELICASE RECQ FAMILY MEMBER"/>
    <property type="match status" value="1"/>
</dbReference>
<dbReference type="GO" id="GO:0005524">
    <property type="term" value="F:ATP binding"/>
    <property type="evidence" value="ECO:0007669"/>
    <property type="project" value="UniProtKB-KW"/>
</dbReference>
<evidence type="ECO:0000256" key="6">
    <source>
        <dbReference type="SAM" id="MobiDB-lite"/>
    </source>
</evidence>
<dbReference type="Gene3D" id="3.40.50.300">
    <property type="entry name" value="P-loop containing nucleotide triphosphate hydrolases"/>
    <property type="match status" value="2"/>
</dbReference>
<dbReference type="PROSITE" id="PS51194">
    <property type="entry name" value="HELICASE_CTER"/>
    <property type="match status" value="1"/>
</dbReference>
<accession>A0A2R6NGJ6</accession>
<dbReference type="EC" id="5.6.2.4" evidence="5"/>
<dbReference type="GO" id="GO:0043138">
    <property type="term" value="F:3'-5' DNA helicase activity"/>
    <property type="evidence" value="ECO:0007669"/>
    <property type="project" value="UniProtKB-EC"/>
</dbReference>
<dbReference type="InterPro" id="IPR027417">
    <property type="entry name" value="P-loop_NTPase"/>
</dbReference>
<keyword evidence="3" id="KW-0067">ATP-binding</keyword>
<dbReference type="PROSITE" id="PS51192">
    <property type="entry name" value="HELICASE_ATP_BIND_1"/>
    <property type="match status" value="1"/>
</dbReference>
<dbReference type="InterPro" id="IPR014001">
    <property type="entry name" value="Helicase_ATP-bd"/>
</dbReference>
<evidence type="ECO:0000256" key="2">
    <source>
        <dbReference type="ARBA" id="ARBA00022741"/>
    </source>
</evidence>
<feature type="domain" description="Helicase C-terminal" evidence="8">
    <location>
        <begin position="259"/>
        <end position="417"/>
    </location>
</feature>
<dbReference type="InterPro" id="IPR001650">
    <property type="entry name" value="Helicase_C-like"/>
</dbReference>
<dbReference type="AlphaFoldDB" id="A0A2R6NGJ6"/>
<protein>
    <recommendedName>
        <fullName evidence="5">DNA 3'-5' helicase</fullName>
        <ecNumber evidence="5">5.6.2.4</ecNumber>
    </recommendedName>
</protein>
<comment type="catalytic activity">
    <reaction evidence="4">
        <text>Couples ATP hydrolysis with the unwinding of duplex DNA by translocating in the 3'-5' direction.</text>
        <dbReference type="EC" id="5.6.2.4"/>
    </reaction>
</comment>
<gene>
    <name evidence="9" type="ORF">PHLCEN_2v12619</name>
</gene>
<evidence type="ECO:0000259" key="7">
    <source>
        <dbReference type="PROSITE" id="PS51192"/>
    </source>
</evidence>
<name>A0A2R6NGJ6_9APHY</name>
<comment type="caution">
    <text evidence="9">The sequence shown here is derived from an EMBL/GenBank/DDBJ whole genome shotgun (WGS) entry which is preliminary data.</text>
</comment>
<keyword evidence="10" id="KW-1185">Reference proteome</keyword>
<evidence type="ECO:0000313" key="9">
    <source>
        <dbReference type="EMBL" id="PSR71507.1"/>
    </source>
</evidence>
<feature type="region of interest" description="Disordered" evidence="6">
    <location>
        <begin position="439"/>
        <end position="460"/>
    </location>
</feature>
<feature type="region of interest" description="Disordered" evidence="6">
    <location>
        <begin position="678"/>
        <end position="700"/>
    </location>
</feature>
<feature type="domain" description="Helicase ATP-binding" evidence="7">
    <location>
        <begin position="45"/>
        <end position="222"/>
    </location>
</feature>
<keyword evidence="2" id="KW-0547">Nucleotide-binding</keyword>
<dbReference type="STRING" id="98765.A0A2R6NGJ6"/>
<evidence type="ECO:0000313" key="10">
    <source>
        <dbReference type="Proteomes" id="UP000186601"/>
    </source>
</evidence>
<evidence type="ECO:0000256" key="5">
    <source>
        <dbReference type="ARBA" id="ARBA00034808"/>
    </source>
</evidence>
<dbReference type="Pfam" id="PF00270">
    <property type="entry name" value="DEAD"/>
    <property type="match status" value="1"/>
</dbReference>
<feature type="region of interest" description="Disordered" evidence="6">
    <location>
        <begin position="822"/>
        <end position="845"/>
    </location>
</feature>
<dbReference type="SMART" id="SM00487">
    <property type="entry name" value="DEXDc"/>
    <property type="match status" value="1"/>
</dbReference>
<evidence type="ECO:0000256" key="3">
    <source>
        <dbReference type="ARBA" id="ARBA00022840"/>
    </source>
</evidence>
<dbReference type="GO" id="GO:0009378">
    <property type="term" value="F:four-way junction helicase activity"/>
    <property type="evidence" value="ECO:0007669"/>
    <property type="project" value="TreeGrafter"/>
</dbReference>
<reference evidence="9 10" key="1">
    <citation type="submission" date="2018-02" db="EMBL/GenBank/DDBJ databases">
        <title>Genome sequence of the basidiomycete white-rot fungus Phlebia centrifuga.</title>
        <authorList>
            <person name="Granchi Z."/>
            <person name="Peng M."/>
            <person name="de Vries R.P."/>
            <person name="Hilden K."/>
            <person name="Makela M.R."/>
            <person name="Grigoriev I."/>
            <person name="Riley R."/>
        </authorList>
    </citation>
    <scope>NUCLEOTIDE SEQUENCE [LARGE SCALE GENOMIC DNA]</scope>
    <source>
        <strain evidence="9 10">FBCC195</strain>
    </source>
</reference>
<dbReference type="GO" id="GO:0005737">
    <property type="term" value="C:cytoplasm"/>
    <property type="evidence" value="ECO:0007669"/>
    <property type="project" value="TreeGrafter"/>
</dbReference>
<dbReference type="SMART" id="SM00490">
    <property type="entry name" value="HELICc"/>
    <property type="match status" value="1"/>
</dbReference>
<feature type="compositionally biased region" description="Basic residues" evidence="6">
    <location>
        <begin position="678"/>
        <end position="687"/>
    </location>
</feature>
<evidence type="ECO:0000256" key="1">
    <source>
        <dbReference type="ARBA" id="ARBA00005446"/>
    </source>
</evidence>
<dbReference type="InterPro" id="IPR011545">
    <property type="entry name" value="DEAD/DEAH_box_helicase_dom"/>
</dbReference>
<dbReference type="PANTHER" id="PTHR13710:SF120">
    <property type="entry name" value="BIFUNCTIONAL 3'-5' EXONUCLEASE_ATP-DEPENDENT HELICASE WRN"/>
    <property type="match status" value="1"/>
</dbReference>
<proteinExistence type="inferred from homology"/>
<dbReference type="GO" id="GO:0003676">
    <property type="term" value="F:nucleic acid binding"/>
    <property type="evidence" value="ECO:0007669"/>
    <property type="project" value="InterPro"/>
</dbReference>
<dbReference type="Pfam" id="PF00271">
    <property type="entry name" value="Helicase_C"/>
    <property type="match status" value="1"/>
</dbReference>
<dbReference type="SUPFAM" id="SSF52540">
    <property type="entry name" value="P-loop containing nucleoside triphosphate hydrolases"/>
    <property type="match status" value="1"/>
</dbReference>
<sequence length="845" mass="93064">MSFTAPQLAQARTKLSQDDISTLKKSMRAMVNWDSDPRPFQLAGSVAQLEGVDMIIQAPTGSGKTVVVAGPHAWAPCEHMVTLMAVPLIALGEEMAQTFQNDFGLKAIVIHSKNGALSFQVIKEILRGDYQVIIASPEMLQSHTFINRILRNTSFTRRIVSLVVDEGHCISHWGASFRKKYGSLGMVRAFLPRGTPVIALTATLTRRVRSDIHSKLYFPKSGSLFRNEGNDRPNVSIVVRACEHPLNSYSDLDFVVPISIKKGDDIPKTYLYVDNINEGSEIIDHLARLVMARLDYTSPSCPDTGVVRPFNATLSHEYRTEAMCQFRAGTIRILVCTDAAGMGCNIPDIKLVVQWKLPSTFSSFIQRAGRAARGRGTEGLAVLLVERSAYSINLCQGELRRNRIRTVAIDKSTDKVQLDRKAVTATTAAVKVYAKSHGIERGGTKKRDDNPTGNQPPLNLEAEDEGLLTFVQSTTCRRAVWAEAFDNKPSGALKAATKKVSIKKGIPNKTAQAELRSWRERIFARDCANSLLSPSAVLDNDTIVLLSSVGPLPEDKIEALLKSRWIWWDTYGQELVEFFGASLVPIFEDENNQDSGTSSGVRMVGGELQFKKLDAPSIPVVDTFAGFEAAVVFVYCKGVVSKDGWDVTIEERDTHGNLLDPEKPLIGPAGELVVHREPKRRGRPVRPKTKELPHTPLPSTPVLRLDVSTPYFSHSNITVSQQSVQYLPSTPVPHPRSTANYNYYHDTTSMSGAISTAPTPWASWPAASHSSLPRVSNSLPSPYPGSMIYGSSPTTIYSPTPYTTPVHNRGYLPYYPALDRPNRGATCSQQEEFETGGSHIDKDDK</sequence>
<dbReference type="GO" id="GO:0005694">
    <property type="term" value="C:chromosome"/>
    <property type="evidence" value="ECO:0007669"/>
    <property type="project" value="TreeGrafter"/>
</dbReference>
<dbReference type="GO" id="GO:0000724">
    <property type="term" value="P:double-strand break repair via homologous recombination"/>
    <property type="evidence" value="ECO:0007669"/>
    <property type="project" value="TreeGrafter"/>
</dbReference>
<dbReference type="EMBL" id="MLYV02001276">
    <property type="protein sequence ID" value="PSR71507.1"/>
    <property type="molecule type" value="Genomic_DNA"/>
</dbReference>
<dbReference type="Proteomes" id="UP000186601">
    <property type="component" value="Unassembled WGS sequence"/>
</dbReference>
<organism evidence="9 10">
    <name type="scientific">Hermanssonia centrifuga</name>
    <dbReference type="NCBI Taxonomy" id="98765"/>
    <lineage>
        <taxon>Eukaryota</taxon>
        <taxon>Fungi</taxon>
        <taxon>Dikarya</taxon>
        <taxon>Basidiomycota</taxon>
        <taxon>Agaricomycotina</taxon>
        <taxon>Agaricomycetes</taxon>
        <taxon>Polyporales</taxon>
        <taxon>Meruliaceae</taxon>
        <taxon>Hermanssonia</taxon>
    </lineage>
</organism>
<comment type="similarity">
    <text evidence="1">Belongs to the helicase family. RecQ subfamily.</text>
</comment>
<evidence type="ECO:0000256" key="4">
    <source>
        <dbReference type="ARBA" id="ARBA00034617"/>
    </source>
</evidence>